<dbReference type="InterPro" id="IPR013098">
    <property type="entry name" value="Ig_I-set"/>
</dbReference>
<name>A0A5K3G861_MESCO</name>
<dbReference type="InterPro" id="IPR036179">
    <property type="entry name" value="Ig-like_dom_sf"/>
</dbReference>
<evidence type="ECO:0000259" key="1">
    <source>
        <dbReference type="Pfam" id="PF07679"/>
    </source>
</evidence>
<dbReference type="AlphaFoldDB" id="A0A5K3G861"/>
<dbReference type="Pfam" id="PF07679">
    <property type="entry name" value="I-set"/>
    <property type="match status" value="1"/>
</dbReference>
<evidence type="ECO:0000313" key="2">
    <source>
        <dbReference type="WBParaSite" id="MCU_014799-RA"/>
    </source>
</evidence>
<dbReference type="SUPFAM" id="SSF48726">
    <property type="entry name" value="Immunoglobulin"/>
    <property type="match status" value="1"/>
</dbReference>
<dbReference type="Gene3D" id="2.60.40.10">
    <property type="entry name" value="Immunoglobulins"/>
    <property type="match status" value="1"/>
</dbReference>
<organism evidence="2">
    <name type="scientific">Mesocestoides corti</name>
    <name type="common">Flatworm</name>
    <dbReference type="NCBI Taxonomy" id="53468"/>
    <lineage>
        <taxon>Eukaryota</taxon>
        <taxon>Metazoa</taxon>
        <taxon>Spiralia</taxon>
        <taxon>Lophotrochozoa</taxon>
        <taxon>Platyhelminthes</taxon>
        <taxon>Cestoda</taxon>
        <taxon>Eucestoda</taxon>
        <taxon>Cyclophyllidea</taxon>
        <taxon>Mesocestoididae</taxon>
        <taxon>Mesocestoides</taxon>
    </lineage>
</organism>
<feature type="domain" description="Immunoglobulin I-set" evidence="1">
    <location>
        <begin position="12"/>
        <end position="60"/>
    </location>
</feature>
<sequence length="67" mass="7310">MGAGKSQKNVEISTVSKRYALHDQGRELVVFGAKPEDAGAYTCIAVNTVGRDLHKMQVSVICKFRIS</sequence>
<dbReference type="InterPro" id="IPR013783">
    <property type="entry name" value="Ig-like_fold"/>
</dbReference>
<reference evidence="2" key="1">
    <citation type="submission" date="2019-11" db="UniProtKB">
        <authorList>
            <consortium name="WormBaseParasite"/>
        </authorList>
    </citation>
    <scope>IDENTIFICATION</scope>
</reference>
<accession>A0A5K3G861</accession>
<proteinExistence type="predicted"/>
<dbReference type="WBParaSite" id="MCU_014799-RA">
    <property type="protein sequence ID" value="MCU_014799-RA"/>
    <property type="gene ID" value="MCU_014799"/>
</dbReference>
<protein>
    <submittedName>
        <fullName evidence="2">I-set domain-containing protein</fullName>
    </submittedName>
</protein>